<gene>
    <name evidence="7" type="primary">pld_2</name>
    <name evidence="7" type="ORF">Psal009_03394</name>
</gene>
<comment type="similarity">
    <text evidence="2">Belongs to the phospholipase D family.</text>
</comment>
<dbReference type="InterPro" id="IPR025202">
    <property type="entry name" value="PLD-like_dom"/>
</dbReference>
<name>A0A9Q6LM99_PISSA</name>
<dbReference type="EMBL" id="CP038908">
    <property type="protein sequence ID" value="QGO07442.1"/>
    <property type="molecule type" value="Genomic_DNA"/>
</dbReference>
<dbReference type="GO" id="GO:0004630">
    <property type="term" value="F:phospholipase D activity"/>
    <property type="evidence" value="ECO:0007669"/>
    <property type="project" value="UniProtKB-EC"/>
</dbReference>
<comment type="catalytic activity">
    <reaction evidence="1">
        <text>a 1,2-diacyl-sn-glycero-3-phosphocholine + H2O = a 1,2-diacyl-sn-glycero-3-phosphate + choline + H(+)</text>
        <dbReference type="Rhea" id="RHEA:14445"/>
        <dbReference type="ChEBI" id="CHEBI:15354"/>
        <dbReference type="ChEBI" id="CHEBI:15377"/>
        <dbReference type="ChEBI" id="CHEBI:15378"/>
        <dbReference type="ChEBI" id="CHEBI:57643"/>
        <dbReference type="ChEBI" id="CHEBI:58608"/>
        <dbReference type="EC" id="3.1.4.4"/>
    </reaction>
</comment>
<evidence type="ECO:0000313" key="7">
    <source>
        <dbReference type="EMBL" id="QGO07442.1"/>
    </source>
</evidence>
<dbReference type="Gene3D" id="3.30.870.10">
    <property type="entry name" value="Endonuclease Chain A"/>
    <property type="match status" value="1"/>
</dbReference>
<evidence type="ECO:0000256" key="5">
    <source>
        <dbReference type="ARBA" id="ARBA00022963"/>
    </source>
</evidence>
<dbReference type="PROSITE" id="PS50035">
    <property type="entry name" value="PLD"/>
    <property type="match status" value="1"/>
</dbReference>
<dbReference type="InterPro" id="IPR001736">
    <property type="entry name" value="PLipase_D/transphosphatidylase"/>
</dbReference>
<keyword evidence="4 7" id="KW-0378">Hydrolase</keyword>
<accession>A0A9Q6LM99</accession>
<reference evidence="7 8" key="1">
    <citation type="submission" date="2019-04" db="EMBL/GenBank/DDBJ databases">
        <title>Complete genome sequencing of Piscirickettsia salmonis strain Psal-009.</title>
        <authorList>
            <person name="Schober I."/>
            <person name="Bunk B."/>
            <person name="Sproer C."/>
            <person name="Carril G.P."/>
            <person name="Riedel T."/>
            <person name="Flores-Herrera P.A."/>
            <person name="Nourdin-Galindo G."/>
            <person name="Marshall S.H."/>
            <person name="Overmann J."/>
        </authorList>
    </citation>
    <scope>NUCLEOTIDE SEQUENCE [LARGE SCALE GENOMIC DNA]</scope>
    <source>
        <strain evidence="7 8">Psal-009</strain>
    </source>
</reference>
<sequence length="100" mass="11512">MQNTYRGSDAYVIQALKSHKIRFLIDAKPAIAHNKVIIVDDNMVITGSFNFTYSAQKRNAENVLIIKDKKLAGLYIKNYNKRQGVSYLAENYCRYHHCGK</sequence>
<dbReference type="GO" id="GO:0016042">
    <property type="term" value="P:lipid catabolic process"/>
    <property type="evidence" value="ECO:0007669"/>
    <property type="project" value="UniProtKB-KW"/>
</dbReference>
<dbReference type="InterPro" id="IPR051406">
    <property type="entry name" value="PLD_domain"/>
</dbReference>
<dbReference type="AlphaFoldDB" id="A0A9Q6LM99"/>
<dbReference type="SUPFAM" id="SSF56024">
    <property type="entry name" value="Phospholipase D/nuclease"/>
    <property type="match status" value="1"/>
</dbReference>
<keyword evidence="5" id="KW-0442">Lipid degradation</keyword>
<dbReference type="SMART" id="SM00155">
    <property type="entry name" value="PLDc"/>
    <property type="match status" value="1"/>
</dbReference>
<dbReference type="GO" id="GO:0006793">
    <property type="term" value="P:phosphorus metabolic process"/>
    <property type="evidence" value="ECO:0007669"/>
    <property type="project" value="UniProtKB-ARBA"/>
</dbReference>
<evidence type="ECO:0000256" key="3">
    <source>
        <dbReference type="ARBA" id="ARBA00012027"/>
    </source>
</evidence>
<dbReference type="RefSeq" id="WP_269466442.1">
    <property type="nucleotide sequence ID" value="NZ_CP013773.1"/>
</dbReference>
<evidence type="ECO:0000256" key="4">
    <source>
        <dbReference type="ARBA" id="ARBA00022801"/>
    </source>
</evidence>
<proteinExistence type="inferred from homology"/>
<dbReference type="Pfam" id="PF13091">
    <property type="entry name" value="PLDc_2"/>
    <property type="match status" value="1"/>
</dbReference>
<organism evidence="7 8">
    <name type="scientific">Piscirickettsia salmonis</name>
    <dbReference type="NCBI Taxonomy" id="1238"/>
    <lineage>
        <taxon>Bacteria</taxon>
        <taxon>Pseudomonadati</taxon>
        <taxon>Pseudomonadota</taxon>
        <taxon>Gammaproteobacteria</taxon>
        <taxon>Thiotrichales</taxon>
        <taxon>Piscirickettsiaceae</taxon>
        <taxon>Piscirickettsia</taxon>
    </lineage>
</organism>
<keyword evidence="8" id="KW-1185">Reference proteome</keyword>
<evidence type="ECO:0000256" key="1">
    <source>
        <dbReference type="ARBA" id="ARBA00000798"/>
    </source>
</evidence>
<dbReference type="PANTHER" id="PTHR43856:SF1">
    <property type="entry name" value="MITOCHONDRIAL CARDIOLIPIN HYDROLASE"/>
    <property type="match status" value="1"/>
</dbReference>
<protein>
    <recommendedName>
        <fullName evidence="3">phospholipase D</fullName>
        <ecNumber evidence="3">3.1.4.4</ecNumber>
    </recommendedName>
</protein>
<evidence type="ECO:0000256" key="6">
    <source>
        <dbReference type="ARBA" id="ARBA00023098"/>
    </source>
</evidence>
<evidence type="ECO:0000313" key="8">
    <source>
        <dbReference type="Proteomes" id="UP000422232"/>
    </source>
</evidence>
<keyword evidence="6" id="KW-0443">Lipid metabolism</keyword>
<dbReference type="Proteomes" id="UP000422232">
    <property type="component" value="Chromosome"/>
</dbReference>
<dbReference type="EC" id="3.1.4.4" evidence="3"/>
<dbReference type="PANTHER" id="PTHR43856">
    <property type="entry name" value="CARDIOLIPIN HYDROLASE"/>
    <property type="match status" value="1"/>
</dbReference>
<dbReference type="GO" id="GO:0016891">
    <property type="term" value="F:RNA endonuclease activity producing 5'-phosphomonoesters, hydrolytic mechanism"/>
    <property type="evidence" value="ECO:0007669"/>
    <property type="project" value="TreeGrafter"/>
</dbReference>
<evidence type="ECO:0000256" key="2">
    <source>
        <dbReference type="ARBA" id="ARBA00008664"/>
    </source>
</evidence>